<dbReference type="GO" id="GO:0002088">
    <property type="term" value="P:lens development in camera-type eye"/>
    <property type="evidence" value="ECO:0007669"/>
    <property type="project" value="Ensembl"/>
</dbReference>
<dbReference type="Gene3D" id="2.80.10.50">
    <property type="match status" value="1"/>
</dbReference>
<sequence>MLLVILIALCGNDLLFSAEVGCLPLPDSGPLLANDWGEPVRLRHLYAARHGLHLQINKDGKIGGSHLQSSHSLVEIRTVDTGCVVIKGVATSKYLCMEANGRLYGSQIYVKEDCSFLERILPDGYNIYISGKHGTLVSLGGGKNRPQSALSQFLPMVNTLSQEPTDYKPRGVHFPVDPEQDRHLGFQADGMESFGRISQIVIQSPSFNKR</sequence>
<keyword evidence="3" id="KW-0964">Secreted</keyword>
<dbReference type="GO" id="GO:0060041">
    <property type="term" value="P:retina development in camera-type eye"/>
    <property type="evidence" value="ECO:0007669"/>
    <property type="project" value="Ensembl"/>
</dbReference>
<reference evidence="6" key="2">
    <citation type="journal article" date="2017" name="Sci. Adv.">
        <title>A tail of two voltages: Proteomic comparison of the three electric organs of the electric eel.</title>
        <authorList>
            <person name="Traeger L.L."/>
            <person name="Sabat G."/>
            <person name="Barrett-Wilt G.A."/>
            <person name="Wells G.B."/>
            <person name="Sussman M.R."/>
        </authorList>
    </citation>
    <scope>NUCLEOTIDE SEQUENCE [LARGE SCALE GENOMIC DNA]</scope>
</reference>
<gene>
    <name evidence="5" type="primary">FGF19</name>
</gene>
<dbReference type="Ensembl" id="ENSEEET00000038975.2">
    <property type="protein sequence ID" value="ENSEEEP00000038532.2"/>
    <property type="gene ID" value="ENSEEEG00000018290.2"/>
</dbReference>
<accession>A0A4W4GQ62</accession>
<dbReference type="GO" id="GO:0008284">
    <property type="term" value="P:positive regulation of cell population proliferation"/>
    <property type="evidence" value="ECO:0007669"/>
    <property type="project" value="Ensembl"/>
</dbReference>
<dbReference type="GO" id="GO:0007420">
    <property type="term" value="P:brain development"/>
    <property type="evidence" value="ECO:0007669"/>
    <property type="project" value="Ensembl"/>
</dbReference>
<dbReference type="OMA" id="HVTHGWG"/>
<dbReference type="AlphaFoldDB" id="A0A4W4GQ62"/>
<dbReference type="STRING" id="8005.ENSEEEP00000038532"/>
<dbReference type="Proteomes" id="UP000314983">
    <property type="component" value="Chromosome 1"/>
</dbReference>
<dbReference type="PANTHER" id="PTHR11486">
    <property type="entry name" value="FIBROBLAST GROWTH FACTOR"/>
    <property type="match status" value="1"/>
</dbReference>
<evidence type="ECO:0000256" key="4">
    <source>
        <dbReference type="RuleBase" id="RU049442"/>
    </source>
</evidence>
<dbReference type="GO" id="GO:0048709">
    <property type="term" value="P:oligodendrocyte differentiation"/>
    <property type="evidence" value="ECO:0007669"/>
    <property type="project" value="Ensembl"/>
</dbReference>
<keyword evidence="4" id="KW-0732">Signal</keyword>
<dbReference type="GO" id="GO:0008083">
    <property type="term" value="F:growth factor activity"/>
    <property type="evidence" value="ECO:0007669"/>
    <property type="project" value="InterPro"/>
</dbReference>
<dbReference type="SMART" id="SM00442">
    <property type="entry name" value="FGF"/>
    <property type="match status" value="1"/>
</dbReference>
<dbReference type="Pfam" id="PF00167">
    <property type="entry name" value="FGF"/>
    <property type="match status" value="1"/>
</dbReference>
<dbReference type="PROSITE" id="PS00247">
    <property type="entry name" value="HBGF_FGF"/>
    <property type="match status" value="1"/>
</dbReference>
<dbReference type="GO" id="GO:0031290">
    <property type="term" value="P:retinal ganglion cell axon guidance"/>
    <property type="evidence" value="ECO:0007669"/>
    <property type="project" value="Ensembl"/>
</dbReference>
<dbReference type="SUPFAM" id="SSF50353">
    <property type="entry name" value="Cytokine"/>
    <property type="match status" value="1"/>
</dbReference>
<dbReference type="InterPro" id="IPR002209">
    <property type="entry name" value="Fibroblast_GF_fam"/>
</dbReference>
<dbReference type="GO" id="GO:0050769">
    <property type="term" value="P:positive regulation of neurogenesis"/>
    <property type="evidence" value="ECO:0007669"/>
    <property type="project" value="Ensembl"/>
</dbReference>
<dbReference type="GeneID" id="113578786"/>
<dbReference type="GeneTree" id="ENSGT00940000160601"/>
<proteinExistence type="inferred from homology"/>
<dbReference type="RefSeq" id="XP_026868048.2">
    <property type="nucleotide sequence ID" value="XM_027012247.2"/>
</dbReference>
<dbReference type="GO" id="GO:0048665">
    <property type="term" value="P:neuron fate specification"/>
    <property type="evidence" value="ECO:0007669"/>
    <property type="project" value="Ensembl"/>
</dbReference>
<dbReference type="GO" id="GO:0005576">
    <property type="term" value="C:extracellular region"/>
    <property type="evidence" value="ECO:0007669"/>
    <property type="project" value="UniProtKB-SubCell"/>
</dbReference>
<dbReference type="PRINTS" id="PR00262">
    <property type="entry name" value="IL1HBGF"/>
</dbReference>
<evidence type="ECO:0000256" key="1">
    <source>
        <dbReference type="ARBA" id="ARBA00004613"/>
    </source>
</evidence>
<name>A0A4W4GQ62_ELEEL</name>
<evidence type="ECO:0000313" key="6">
    <source>
        <dbReference type="Proteomes" id="UP000314983"/>
    </source>
</evidence>
<organism evidence="5 6">
    <name type="scientific">Electrophorus electricus</name>
    <name type="common">Electric eel</name>
    <name type="synonym">Gymnotus electricus</name>
    <dbReference type="NCBI Taxonomy" id="8005"/>
    <lineage>
        <taxon>Eukaryota</taxon>
        <taxon>Metazoa</taxon>
        <taxon>Chordata</taxon>
        <taxon>Craniata</taxon>
        <taxon>Vertebrata</taxon>
        <taxon>Euteleostomi</taxon>
        <taxon>Actinopterygii</taxon>
        <taxon>Neopterygii</taxon>
        <taxon>Teleostei</taxon>
        <taxon>Ostariophysi</taxon>
        <taxon>Gymnotiformes</taxon>
        <taxon>Gymnotoidei</taxon>
        <taxon>Gymnotidae</taxon>
        <taxon>Electrophorus</taxon>
    </lineage>
</organism>
<evidence type="ECO:0000256" key="2">
    <source>
        <dbReference type="ARBA" id="ARBA00007936"/>
    </source>
</evidence>
<keyword evidence="6" id="KW-1185">Reference proteome</keyword>
<feature type="signal peptide" evidence="4">
    <location>
        <begin position="1"/>
        <end position="17"/>
    </location>
</feature>
<evidence type="ECO:0000313" key="5">
    <source>
        <dbReference type="Ensembl" id="ENSEEEP00000038532.2"/>
    </source>
</evidence>
<comment type="similarity">
    <text evidence="2 4">Belongs to the heparin-binding growth factors family.</text>
</comment>
<dbReference type="InterPro" id="IPR008996">
    <property type="entry name" value="IL1/FGF"/>
</dbReference>
<comment type="subcellular location">
    <subcellularLocation>
        <location evidence="1">Secreted</location>
    </subcellularLocation>
</comment>
<dbReference type="PRINTS" id="PR00263">
    <property type="entry name" value="HBGFFGF"/>
</dbReference>
<reference evidence="6" key="1">
    <citation type="journal article" date="2014" name="Science">
        <title>Nonhuman genetics. Genomic basis for the convergent evolution of electric organs.</title>
        <authorList>
            <person name="Gallant J.R."/>
            <person name="Traeger L.L."/>
            <person name="Volkening J.D."/>
            <person name="Moffett H."/>
            <person name="Chen P.H."/>
            <person name="Novina C.D."/>
            <person name="Phillips G.N.Jr."/>
            <person name="Anand R."/>
            <person name="Wells G.B."/>
            <person name="Pinch M."/>
            <person name="Guth R."/>
            <person name="Unguez G.A."/>
            <person name="Albert J.S."/>
            <person name="Zakon H.H."/>
            <person name="Samanta M.P."/>
            <person name="Sussman M.R."/>
        </authorList>
    </citation>
    <scope>NUCLEOTIDE SEQUENCE [LARGE SCALE GENOMIC DNA]</scope>
</reference>
<reference evidence="5" key="5">
    <citation type="submission" date="2025-09" db="UniProtKB">
        <authorList>
            <consortium name="Ensembl"/>
        </authorList>
    </citation>
    <scope>IDENTIFICATION</scope>
</reference>
<protein>
    <recommendedName>
        <fullName evidence="4">Fibroblast growth factor</fullName>
        <shortName evidence="4">FGF</shortName>
    </recommendedName>
</protein>
<reference evidence="5" key="4">
    <citation type="submission" date="2025-08" db="UniProtKB">
        <authorList>
            <consortium name="Ensembl"/>
        </authorList>
    </citation>
    <scope>IDENTIFICATION</scope>
</reference>
<feature type="chain" id="PRO_5044047854" description="Fibroblast growth factor" evidence="4">
    <location>
        <begin position="18"/>
        <end position="210"/>
    </location>
</feature>
<reference evidence="5" key="3">
    <citation type="submission" date="2020-05" db="EMBL/GenBank/DDBJ databases">
        <title>Electrophorus electricus (electric eel) genome, fEleEle1, primary haplotype.</title>
        <authorList>
            <person name="Myers G."/>
            <person name="Meyer A."/>
            <person name="Fedrigo O."/>
            <person name="Formenti G."/>
            <person name="Rhie A."/>
            <person name="Tracey A."/>
            <person name="Sims Y."/>
            <person name="Jarvis E.D."/>
        </authorList>
    </citation>
    <scope>NUCLEOTIDE SEQUENCE [LARGE SCALE GENOMIC DNA]</scope>
</reference>
<evidence type="ECO:0000256" key="3">
    <source>
        <dbReference type="ARBA" id="ARBA00022525"/>
    </source>
</evidence>